<dbReference type="RefSeq" id="WP_187433935.1">
    <property type="nucleotide sequence ID" value="NZ_VNHS01000001.1"/>
</dbReference>
<organism evidence="3 4">
    <name type="scientific">Paenibacillus methanolicus</name>
    <dbReference type="NCBI Taxonomy" id="582686"/>
    <lineage>
        <taxon>Bacteria</taxon>
        <taxon>Bacillati</taxon>
        <taxon>Bacillota</taxon>
        <taxon>Bacilli</taxon>
        <taxon>Bacillales</taxon>
        <taxon>Paenibacillaceae</taxon>
        <taxon>Paenibacillus</taxon>
    </lineage>
</organism>
<keyword evidence="4" id="KW-1185">Reference proteome</keyword>
<dbReference type="Pfam" id="PF01547">
    <property type="entry name" value="SBP_bac_1"/>
    <property type="match status" value="1"/>
</dbReference>
<dbReference type="Proteomes" id="UP000323257">
    <property type="component" value="Unassembled WGS sequence"/>
</dbReference>
<feature type="compositionally biased region" description="Polar residues" evidence="1">
    <location>
        <begin position="28"/>
        <end position="52"/>
    </location>
</feature>
<protein>
    <submittedName>
        <fullName evidence="3">Putative aldouronate transport system substrate-binding protein</fullName>
    </submittedName>
</protein>
<name>A0A5S5CJR8_9BACL</name>
<keyword evidence="2" id="KW-0732">Signal</keyword>
<evidence type="ECO:0000256" key="2">
    <source>
        <dbReference type="SAM" id="SignalP"/>
    </source>
</evidence>
<dbReference type="EMBL" id="VNHS01000001">
    <property type="protein sequence ID" value="TYP78985.1"/>
    <property type="molecule type" value="Genomic_DNA"/>
</dbReference>
<dbReference type="AlphaFoldDB" id="A0A5S5CJR8"/>
<dbReference type="PANTHER" id="PTHR43649">
    <property type="entry name" value="ARABINOSE-BINDING PROTEIN-RELATED"/>
    <property type="match status" value="1"/>
</dbReference>
<evidence type="ECO:0000313" key="3">
    <source>
        <dbReference type="EMBL" id="TYP78985.1"/>
    </source>
</evidence>
<comment type="caution">
    <text evidence="3">The sequence shown here is derived from an EMBL/GenBank/DDBJ whole genome shotgun (WGS) entry which is preliminary data.</text>
</comment>
<proteinExistence type="predicted"/>
<evidence type="ECO:0000256" key="1">
    <source>
        <dbReference type="SAM" id="MobiDB-lite"/>
    </source>
</evidence>
<dbReference type="PANTHER" id="PTHR43649:SF17">
    <property type="entry name" value="ABC TRANSPORTER SOLUTE BINDING PROTEIN-SUGAR TRANSPORT"/>
    <property type="match status" value="1"/>
</dbReference>
<accession>A0A5S5CJR8</accession>
<dbReference type="InterPro" id="IPR050490">
    <property type="entry name" value="Bact_solute-bd_prot1"/>
</dbReference>
<feature type="chain" id="PRO_5039650559" evidence="2">
    <location>
        <begin position="25"/>
        <end position="521"/>
    </location>
</feature>
<dbReference type="Gene3D" id="3.40.190.10">
    <property type="entry name" value="Periplasmic binding protein-like II"/>
    <property type="match status" value="2"/>
</dbReference>
<sequence length="521" mass="58291">MKNAKFAFLAVICMVLLLAACSNSNNNTKPASTPSKTDQPAATPDDSSNEQPKASDKPALPEPATIRLFTENSTAWPVKPDWGVWKWIKEETNITIEPVLATGPESLALAISSGDMPDVLSVFPGDVQKYGPQGAFIDLAQHLDQMPNVKAYLDSKPDVKERVLSPTGEMFSILNDGAGEGSQTVWMYREDIFKKHNLAEPKTWDDLYATAKKLKELYPDSYPFAFRHGLNTLNFIGPSFGIYPEMHPDAKDPSKMKYGLQDPAAKTMVGMLNKFLEEGLIPPDWLTMDYKAWAQFMTTNKSFIAVQFIGQIEIINSQLAEGTLKFMVPPIGAGDQPYLAKSGFENYGLAVSSTTKNLDASLRYLDYIFSAKGRDIQSWGKEGETYTVEGGKRKFNANYKEANDLRVQSGIQTAGTYGWFDFEAWLALVKEEEQASYREAPKYRLNVSNILPVLTTEEAATVSVLNDQIWKFWTGEVTKFIFGDRDMSEWETFVKELDKYDIATIQSTYQTALDRLLANTK</sequence>
<reference evidence="3 4" key="1">
    <citation type="submission" date="2019-07" db="EMBL/GenBank/DDBJ databases">
        <title>Genomic Encyclopedia of Type Strains, Phase III (KMG-III): the genomes of soil and plant-associated and newly described type strains.</title>
        <authorList>
            <person name="Whitman W."/>
        </authorList>
    </citation>
    <scope>NUCLEOTIDE SEQUENCE [LARGE SCALE GENOMIC DNA]</scope>
    <source>
        <strain evidence="3 4">BL24</strain>
    </source>
</reference>
<gene>
    <name evidence="3" type="ORF">BCM02_101100</name>
</gene>
<feature type="region of interest" description="Disordered" evidence="1">
    <location>
        <begin position="26"/>
        <end position="61"/>
    </location>
</feature>
<feature type="signal peptide" evidence="2">
    <location>
        <begin position="1"/>
        <end position="24"/>
    </location>
</feature>
<evidence type="ECO:0000313" key="4">
    <source>
        <dbReference type="Proteomes" id="UP000323257"/>
    </source>
</evidence>
<dbReference type="InterPro" id="IPR006059">
    <property type="entry name" value="SBP"/>
</dbReference>
<dbReference type="SUPFAM" id="SSF53850">
    <property type="entry name" value="Periplasmic binding protein-like II"/>
    <property type="match status" value="1"/>
</dbReference>
<dbReference type="PROSITE" id="PS51257">
    <property type="entry name" value="PROKAR_LIPOPROTEIN"/>
    <property type="match status" value="1"/>
</dbReference>